<dbReference type="Proteomes" id="UP001346869">
    <property type="component" value="Unassembled WGS sequence"/>
</dbReference>
<reference evidence="1 2" key="1">
    <citation type="journal article" date="2023" name="Genes (Basel)">
        <title>Chromosome-Level Genome Assembly and Circadian Gene Repertoire of the Patagonia Blennie Eleginops maclovinus-The Closest Ancestral Proxy of Antarctic Cryonotothenioids.</title>
        <authorList>
            <person name="Cheng C.C."/>
            <person name="Rivera-Colon A.G."/>
            <person name="Minhas B.F."/>
            <person name="Wilson L."/>
            <person name="Rayamajhi N."/>
            <person name="Vargas-Chacoff L."/>
            <person name="Catchen J.M."/>
        </authorList>
    </citation>
    <scope>NUCLEOTIDE SEQUENCE [LARGE SCALE GENOMIC DNA]</scope>
    <source>
        <strain evidence="1">JMC-PN-2008</strain>
    </source>
</reference>
<reference evidence="1 2" key="2">
    <citation type="journal article" date="2023" name="Mol. Biol. Evol.">
        <title>Genomics of Secondarily Temperate Adaptation in the Only Non-Antarctic Icefish.</title>
        <authorList>
            <person name="Rivera-Colon A.G."/>
            <person name="Rayamajhi N."/>
            <person name="Minhas B.F."/>
            <person name="Madrigal G."/>
            <person name="Bilyk K.T."/>
            <person name="Yoon V."/>
            <person name="Hune M."/>
            <person name="Gregory S."/>
            <person name="Cheng C.H.C."/>
            <person name="Catchen J.M."/>
        </authorList>
    </citation>
    <scope>NUCLEOTIDE SEQUENCE [LARGE SCALE GENOMIC DNA]</scope>
    <source>
        <strain evidence="1">JMC-PN-2008</strain>
    </source>
</reference>
<comment type="caution">
    <text evidence="1">The sequence shown here is derived from an EMBL/GenBank/DDBJ whole genome shotgun (WGS) entry which is preliminary data.</text>
</comment>
<evidence type="ECO:0000313" key="2">
    <source>
        <dbReference type="Proteomes" id="UP001346869"/>
    </source>
</evidence>
<accession>A0AAN7XPW5</accession>
<protein>
    <submittedName>
        <fullName evidence="1">Uncharacterized protein</fullName>
    </submittedName>
</protein>
<organism evidence="1 2">
    <name type="scientific">Eleginops maclovinus</name>
    <name type="common">Patagonian blennie</name>
    <name type="synonym">Eleginus maclovinus</name>
    <dbReference type="NCBI Taxonomy" id="56733"/>
    <lineage>
        <taxon>Eukaryota</taxon>
        <taxon>Metazoa</taxon>
        <taxon>Chordata</taxon>
        <taxon>Craniata</taxon>
        <taxon>Vertebrata</taxon>
        <taxon>Euteleostomi</taxon>
        <taxon>Actinopterygii</taxon>
        <taxon>Neopterygii</taxon>
        <taxon>Teleostei</taxon>
        <taxon>Neoteleostei</taxon>
        <taxon>Acanthomorphata</taxon>
        <taxon>Eupercaria</taxon>
        <taxon>Perciformes</taxon>
        <taxon>Notothenioidei</taxon>
        <taxon>Eleginopidae</taxon>
        <taxon>Eleginops</taxon>
    </lineage>
</organism>
<name>A0AAN7XPW5_ELEMC</name>
<sequence length="101" mass="10679">MCQNTFTVGSRPPEGQSNVFPTCLPAPEQGFGSGILSCRPCLLSSCLGSDASPVCPCEAQQTPAISPSRTETAAAFQQLDLMRFHHQRGEPNVRGVSSGKI</sequence>
<gene>
    <name evidence="1" type="ORF">PBY51_015654</name>
</gene>
<evidence type="ECO:0000313" key="1">
    <source>
        <dbReference type="EMBL" id="KAK5864409.1"/>
    </source>
</evidence>
<dbReference type="EMBL" id="JAUZQC010000010">
    <property type="protein sequence ID" value="KAK5864409.1"/>
    <property type="molecule type" value="Genomic_DNA"/>
</dbReference>
<proteinExistence type="predicted"/>
<dbReference type="AlphaFoldDB" id="A0AAN7XPW5"/>
<keyword evidence="2" id="KW-1185">Reference proteome</keyword>